<evidence type="ECO:0000256" key="3">
    <source>
        <dbReference type="ARBA" id="ARBA00023157"/>
    </source>
</evidence>
<protein>
    <recommendedName>
        <fullName evidence="5">Stabilin-1/2 EGF-like domain-containing protein</fullName>
    </recommendedName>
</protein>
<reference evidence="6 7" key="1">
    <citation type="submission" date="2024-05" db="EMBL/GenBank/DDBJ databases">
        <title>Genome sequencing and assembly of Indian major carp, Cirrhinus mrigala (Hamilton, 1822).</title>
        <authorList>
            <person name="Mohindra V."/>
            <person name="Chowdhury L.M."/>
            <person name="Lal K."/>
            <person name="Jena J.K."/>
        </authorList>
    </citation>
    <scope>NUCLEOTIDE SEQUENCE [LARGE SCALE GENOMIC DNA]</scope>
    <source>
        <strain evidence="6">CM1030</strain>
        <tissue evidence="6">Blood</tissue>
    </source>
</reference>
<proteinExistence type="predicted"/>
<evidence type="ECO:0000256" key="1">
    <source>
        <dbReference type="ARBA" id="ARBA00004370"/>
    </source>
</evidence>
<dbReference type="AlphaFoldDB" id="A0ABD0NG96"/>
<accession>A0ABD0NG96</accession>
<evidence type="ECO:0000313" key="6">
    <source>
        <dbReference type="EMBL" id="KAL0160689.1"/>
    </source>
</evidence>
<keyword evidence="7" id="KW-1185">Reference proteome</keyword>
<evidence type="ECO:0000259" key="5">
    <source>
        <dbReference type="Pfam" id="PF24887"/>
    </source>
</evidence>
<keyword evidence="2" id="KW-0472">Membrane</keyword>
<sequence length="61" mass="6544">CRCVHGVCDNRPGTMGVCRRGSCRDGFSGELCDQTATACNSDGVLEHCHIHAKCVYNNGQT</sequence>
<evidence type="ECO:0000256" key="2">
    <source>
        <dbReference type="ARBA" id="ARBA00023136"/>
    </source>
</evidence>
<name>A0ABD0NG96_CIRMR</name>
<dbReference type="PANTHER" id="PTHR24038:SF8">
    <property type="entry name" value="STABILIN-1"/>
    <property type="match status" value="1"/>
</dbReference>
<evidence type="ECO:0000256" key="4">
    <source>
        <dbReference type="ARBA" id="ARBA00023180"/>
    </source>
</evidence>
<evidence type="ECO:0000313" key="7">
    <source>
        <dbReference type="Proteomes" id="UP001529510"/>
    </source>
</evidence>
<dbReference type="PANTHER" id="PTHR24038">
    <property type="entry name" value="STABILIN"/>
    <property type="match status" value="1"/>
</dbReference>
<feature type="non-terminal residue" evidence="6">
    <location>
        <position position="61"/>
    </location>
</feature>
<dbReference type="Proteomes" id="UP001529510">
    <property type="component" value="Unassembled WGS sequence"/>
</dbReference>
<dbReference type="GO" id="GO:0016020">
    <property type="term" value="C:membrane"/>
    <property type="evidence" value="ECO:0007669"/>
    <property type="project" value="UniProtKB-SubCell"/>
</dbReference>
<dbReference type="Pfam" id="PF24887">
    <property type="entry name" value="EGF_STAB1-2"/>
    <property type="match status" value="1"/>
</dbReference>
<feature type="domain" description="Stabilin-1/2 EGF-like" evidence="5">
    <location>
        <begin position="1"/>
        <end position="35"/>
    </location>
</feature>
<dbReference type="EMBL" id="JAMKFB020000022">
    <property type="protein sequence ID" value="KAL0160689.1"/>
    <property type="molecule type" value="Genomic_DNA"/>
</dbReference>
<comment type="subcellular location">
    <subcellularLocation>
        <location evidence="1">Membrane</location>
    </subcellularLocation>
</comment>
<comment type="caution">
    <text evidence="6">The sequence shown here is derived from an EMBL/GenBank/DDBJ whole genome shotgun (WGS) entry which is preliminary data.</text>
</comment>
<feature type="non-terminal residue" evidence="6">
    <location>
        <position position="1"/>
    </location>
</feature>
<dbReference type="InterPro" id="IPR056806">
    <property type="entry name" value="EGF_STAB1-2"/>
</dbReference>
<organism evidence="6 7">
    <name type="scientific">Cirrhinus mrigala</name>
    <name type="common">Mrigala</name>
    <dbReference type="NCBI Taxonomy" id="683832"/>
    <lineage>
        <taxon>Eukaryota</taxon>
        <taxon>Metazoa</taxon>
        <taxon>Chordata</taxon>
        <taxon>Craniata</taxon>
        <taxon>Vertebrata</taxon>
        <taxon>Euteleostomi</taxon>
        <taxon>Actinopterygii</taxon>
        <taxon>Neopterygii</taxon>
        <taxon>Teleostei</taxon>
        <taxon>Ostariophysi</taxon>
        <taxon>Cypriniformes</taxon>
        <taxon>Cyprinidae</taxon>
        <taxon>Labeoninae</taxon>
        <taxon>Labeonini</taxon>
        <taxon>Cirrhinus</taxon>
    </lineage>
</organism>
<keyword evidence="3" id="KW-1015">Disulfide bond</keyword>
<gene>
    <name evidence="6" type="ORF">M9458_044414</name>
</gene>
<keyword evidence="4" id="KW-0325">Glycoprotein</keyword>